<dbReference type="Pfam" id="PF02631">
    <property type="entry name" value="RecX_HTH2"/>
    <property type="match status" value="1"/>
</dbReference>
<dbReference type="InterPro" id="IPR003783">
    <property type="entry name" value="Regulatory_RecX"/>
</dbReference>
<dbReference type="Pfam" id="PF21981">
    <property type="entry name" value="RecX_HTH3"/>
    <property type="match status" value="1"/>
</dbReference>
<dbReference type="Pfam" id="PF21982">
    <property type="entry name" value="RecX_HTH1"/>
    <property type="match status" value="1"/>
</dbReference>
<name>A0A2T3HJJ5_9SPHI</name>
<dbReference type="InterPro" id="IPR053924">
    <property type="entry name" value="RecX_HTH_2nd"/>
</dbReference>
<dbReference type="EMBL" id="PYLS01000005">
    <property type="protein sequence ID" value="PST82563.1"/>
    <property type="molecule type" value="Genomic_DNA"/>
</dbReference>
<evidence type="ECO:0000256" key="5">
    <source>
        <dbReference type="HAMAP-Rule" id="MF_01114"/>
    </source>
</evidence>
<dbReference type="InterPro" id="IPR053926">
    <property type="entry name" value="RecX_HTH_1st"/>
</dbReference>
<sequence>MEQKRVIYDLKTGLAKAEAYCAYQERSQQEVRDKLYSWGLHSREVEQAIATLIETNFLNEARFAAAYVSGKFRIKKWGRQKIRQGLKLKRVPDQMIARALKTIDGDAYLETIVALAEKKLPLLGTADPFKRKYKLLTYLQGRGFESDVILDALKNSGLLEK</sequence>
<feature type="domain" description="RecX first three-helical" evidence="8">
    <location>
        <begin position="15"/>
        <end position="51"/>
    </location>
</feature>
<dbReference type="Proteomes" id="UP000240912">
    <property type="component" value="Unassembled WGS sequence"/>
</dbReference>
<dbReference type="InterPro" id="IPR036388">
    <property type="entry name" value="WH-like_DNA-bd_sf"/>
</dbReference>
<dbReference type="PANTHER" id="PTHR33602">
    <property type="entry name" value="REGULATORY PROTEIN RECX FAMILY PROTEIN"/>
    <property type="match status" value="1"/>
</dbReference>
<evidence type="ECO:0000259" key="6">
    <source>
        <dbReference type="Pfam" id="PF02631"/>
    </source>
</evidence>
<accession>A0A2T3HJJ5</accession>
<dbReference type="PANTHER" id="PTHR33602:SF1">
    <property type="entry name" value="REGULATORY PROTEIN RECX FAMILY PROTEIN"/>
    <property type="match status" value="1"/>
</dbReference>
<evidence type="ECO:0000256" key="1">
    <source>
        <dbReference type="ARBA" id="ARBA00004496"/>
    </source>
</evidence>
<evidence type="ECO:0000259" key="7">
    <source>
        <dbReference type="Pfam" id="PF21981"/>
    </source>
</evidence>
<keyword evidence="4 5" id="KW-0963">Cytoplasm</keyword>
<dbReference type="InterPro" id="IPR053925">
    <property type="entry name" value="RecX_HTH_3rd"/>
</dbReference>
<evidence type="ECO:0000313" key="9">
    <source>
        <dbReference type="EMBL" id="PST82563.1"/>
    </source>
</evidence>
<dbReference type="RefSeq" id="WP_107214822.1">
    <property type="nucleotide sequence ID" value="NZ_KZ686269.1"/>
</dbReference>
<dbReference type="Gene3D" id="1.10.10.10">
    <property type="entry name" value="Winged helix-like DNA-binding domain superfamily/Winged helix DNA-binding domain"/>
    <property type="match status" value="3"/>
</dbReference>
<proteinExistence type="inferred from homology"/>
<evidence type="ECO:0000256" key="4">
    <source>
        <dbReference type="ARBA" id="ARBA00022490"/>
    </source>
</evidence>
<comment type="subcellular location">
    <subcellularLocation>
        <location evidence="1 5">Cytoplasm</location>
    </subcellularLocation>
</comment>
<gene>
    <name evidence="5" type="primary">recX</name>
    <name evidence="9" type="ORF">C7T94_07790</name>
</gene>
<dbReference type="GO" id="GO:0005737">
    <property type="term" value="C:cytoplasm"/>
    <property type="evidence" value="ECO:0007669"/>
    <property type="project" value="UniProtKB-SubCell"/>
</dbReference>
<protein>
    <recommendedName>
        <fullName evidence="3 5">Regulatory protein RecX</fullName>
    </recommendedName>
</protein>
<evidence type="ECO:0000256" key="2">
    <source>
        <dbReference type="ARBA" id="ARBA00009695"/>
    </source>
</evidence>
<evidence type="ECO:0000256" key="3">
    <source>
        <dbReference type="ARBA" id="ARBA00018111"/>
    </source>
</evidence>
<reference evidence="9 10" key="1">
    <citation type="submission" date="2018-03" db="EMBL/GenBank/DDBJ databases">
        <authorList>
            <person name="Keele B.F."/>
        </authorList>
    </citation>
    <scope>NUCLEOTIDE SEQUENCE [LARGE SCALE GENOMIC DNA]</scope>
    <source>
        <strain evidence="9 10">YL28-9</strain>
    </source>
</reference>
<dbReference type="OrthoDB" id="1523826at2"/>
<evidence type="ECO:0000313" key="10">
    <source>
        <dbReference type="Proteomes" id="UP000240912"/>
    </source>
</evidence>
<keyword evidence="10" id="KW-1185">Reference proteome</keyword>
<dbReference type="HAMAP" id="MF_01114">
    <property type="entry name" value="RecX"/>
    <property type="match status" value="1"/>
</dbReference>
<comment type="caution">
    <text evidence="9">The sequence shown here is derived from an EMBL/GenBank/DDBJ whole genome shotgun (WGS) entry which is preliminary data.</text>
</comment>
<comment type="similarity">
    <text evidence="2 5">Belongs to the RecX family.</text>
</comment>
<dbReference type="AlphaFoldDB" id="A0A2T3HJJ5"/>
<comment type="function">
    <text evidence="5">Modulates RecA activity.</text>
</comment>
<organism evidence="9 10">
    <name type="scientific">Pedobacter yulinensis</name>
    <dbReference type="NCBI Taxonomy" id="2126353"/>
    <lineage>
        <taxon>Bacteria</taxon>
        <taxon>Pseudomonadati</taxon>
        <taxon>Bacteroidota</taxon>
        <taxon>Sphingobacteriia</taxon>
        <taxon>Sphingobacteriales</taxon>
        <taxon>Sphingobacteriaceae</taxon>
        <taxon>Pedobacter</taxon>
    </lineage>
</organism>
<feature type="domain" description="RecX third three-helical" evidence="7">
    <location>
        <begin position="106"/>
        <end position="153"/>
    </location>
</feature>
<dbReference type="GO" id="GO:0006282">
    <property type="term" value="P:regulation of DNA repair"/>
    <property type="evidence" value="ECO:0007669"/>
    <property type="project" value="UniProtKB-UniRule"/>
</dbReference>
<feature type="domain" description="RecX second three-helical" evidence="6">
    <location>
        <begin position="59"/>
        <end position="100"/>
    </location>
</feature>
<evidence type="ECO:0000259" key="8">
    <source>
        <dbReference type="Pfam" id="PF21982"/>
    </source>
</evidence>